<sequence>MWGTIVNALAIIAGSLVGILFRGGIPDKYNETVMKGIGLSVVLIGIMGGLKTQDLVLVIFSLAIGSILGEMLRIEDNLESLGNWLENKMGGKEGGIAKGFVAASLLFCVGSMAIVGSLESGLTGNHQTLYAKSVLDGITSIVFTSTLGIGVIFSSVALFLYQGFITLTASYMKIFLTEEVIREMSAIGGLLIMAIGFNILEFKRIKVGNMLPAIFIPLIYFILKLIYFRIIS</sequence>
<feature type="transmembrane region" description="Helical" evidence="1">
    <location>
        <begin position="212"/>
        <end position="231"/>
    </location>
</feature>
<keyword evidence="1" id="KW-0472">Membrane</keyword>
<dbReference type="Proteomes" id="UP000184536">
    <property type="component" value="Unassembled WGS sequence"/>
</dbReference>
<keyword evidence="3" id="KW-1185">Reference proteome</keyword>
<feature type="transmembrane region" description="Helical" evidence="1">
    <location>
        <begin position="138"/>
        <end position="160"/>
    </location>
</feature>
<evidence type="ECO:0000256" key="1">
    <source>
        <dbReference type="SAM" id="Phobius"/>
    </source>
</evidence>
<dbReference type="RefSeq" id="WP_110941887.1">
    <property type="nucleotide sequence ID" value="NZ_FQZV01000040.1"/>
</dbReference>
<dbReference type="STRING" id="1121919.SAMN02745975_02824"/>
<name>A0A1M6M064_9FIRM</name>
<feature type="transmembrane region" description="Helical" evidence="1">
    <location>
        <begin position="95"/>
        <end position="118"/>
    </location>
</feature>
<accession>A0A1M6M064</accession>
<proteinExistence type="predicted"/>
<evidence type="ECO:0008006" key="4">
    <source>
        <dbReference type="Google" id="ProtNLM"/>
    </source>
</evidence>
<evidence type="ECO:0000313" key="3">
    <source>
        <dbReference type="Proteomes" id="UP000184536"/>
    </source>
</evidence>
<feature type="transmembrane region" description="Helical" evidence="1">
    <location>
        <begin position="180"/>
        <end position="200"/>
    </location>
</feature>
<dbReference type="PANTHER" id="PTHR36111">
    <property type="entry name" value="INNER MEMBRANE PROTEIN-RELATED"/>
    <property type="match status" value="1"/>
</dbReference>
<keyword evidence="1" id="KW-1133">Transmembrane helix</keyword>
<feature type="transmembrane region" description="Helical" evidence="1">
    <location>
        <begin position="56"/>
        <end position="74"/>
    </location>
</feature>
<dbReference type="OrthoDB" id="9797976at2"/>
<dbReference type="PANTHER" id="PTHR36111:SF2">
    <property type="entry name" value="INNER MEMBRANE PROTEIN"/>
    <property type="match status" value="1"/>
</dbReference>
<organism evidence="2 3">
    <name type="scientific">Geosporobacter subterraneus DSM 17957</name>
    <dbReference type="NCBI Taxonomy" id="1121919"/>
    <lineage>
        <taxon>Bacteria</taxon>
        <taxon>Bacillati</taxon>
        <taxon>Bacillota</taxon>
        <taxon>Clostridia</taxon>
        <taxon>Peptostreptococcales</taxon>
        <taxon>Thermotaleaceae</taxon>
        <taxon>Geosporobacter</taxon>
    </lineage>
</organism>
<dbReference type="InterPro" id="IPR007563">
    <property type="entry name" value="DUF554"/>
</dbReference>
<gene>
    <name evidence="2" type="ORF">SAMN02745975_02824</name>
</gene>
<protein>
    <recommendedName>
        <fullName evidence="4">Membrane protein YdfK</fullName>
    </recommendedName>
</protein>
<keyword evidence="1" id="KW-0812">Transmembrane</keyword>
<feature type="transmembrane region" description="Helical" evidence="1">
    <location>
        <begin position="6"/>
        <end position="25"/>
    </location>
</feature>
<dbReference type="AlphaFoldDB" id="A0A1M6M064"/>
<reference evidence="3" key="1">
    <citation type="submission" date="2016-11" db="EMBL/GenBank/DDBJ databases">
        <authorList>
            <person name="Varghese N."/>
            <person name="Submissions S."/>
        </authorList>
    </citation>
    <scope>NUCLEOTIDE SEQUENCE [LARGE SCALE GENOMIC DNA]</scope>
    <source>
        <strain evidence="3">DSM 17957</strain>
    </source>
</reference>
<dbReference type="EMBL" id="FQZV01000040">
    <property type="protein sequence ID" value="SHJ76673.1"/>
    <property type="molecule type" value="Genomic_DNA"/>
</dbReference>
<evidence type="ECO:0000313" key="2">
    <source>
        <dbReference type="EMBL" id="SHJ76673.1"/>
    </source>
</evidence>
<dbReference type="Pfam" id="PF04474">
    <property type="entry name" value="DUF554"/>
    <property type="match status" value="1"/>
</dbReference>